<name>A0A061A931_9ACTN</name>
<feature type="region of interest" description="Disordered" evidence="1">
    <location>
        <begin position="51"/>
        <end position="88"/>
    </location>
</feature>
<dbReference type="HOGENOM" id="CLU_1325741_0_0_11"/>
<feature type="compositionally biased region" description="Basic and acidic residues" evidence="1">
    <location>
        <begin position="179"/>
        <end position="193"/>
    </location>
</feature>
<accession>A0A061A931</accession>
<dbReference type="PATRIC" id="fig|576784.4.peg.8617"/>
<evidence type="ECO:0000256" key="1">
    <source>
        <dbReference type="SAM" id="MobiDB-lite"/>
    </source>
</evidence>
<evidence type="ECO:0000313" key="2">
    <source>
        <dbReference type="EMBL" id="CDR14578.1"/>
    </source>
</evidence>
<dbReference type="EMBL" id="LK022848">
    <property type="protein sequence ID" value="CDR14578.1"/>
    <property type="molecule type" value="Genomic_DNA"/>
</dbReference>
<gene>
    <name evidence="2" type="ORF">SIRAN8399</name>
</gene>
<protein>
    <submittedName>
        <fullName evidence="2">Uncharacterized protein</fullName>
    </submittedName>
</protein>
<proteinExistence type="predicted"/>
<feature type="region of interest" description="Disordered" evidence="1">
    <location>
        <begin position="179"/>
        <end position="207"/>
    </location>
</feature>
<organism evidence="2">
    <name type="scientific">Streptomyces iranensis</name>
    <dbReference type="NCBI Taxonomy" id="576784"/>
    <lineage>
        <taxon>Bacteria</taxon>
        <taxon>Bacillati</taxon>
        <taxon>Actinomycetota</taxon>
        <taxon>Actinomycetes</taxon>
        <taxon>Kitasatosporales</taxon>
        <taxon>Streptomycetaceae</taxon>
        <taxon>Streptomyces</taxon>
        <taxon>Streptomyces violaceusniger group</taxon>
    </lineage>
</organism>
<sequence length="207" mass="21691">MRDEDDRGTGFAFLAHECLDVLEVLLGGGGGRLVQQQDAMLVHLGTAERHHLTGAGPEPSGGHAEVGVAHPDHAEGGAGTLRAVAPPDELPWPAAARRAEAGQPDVLLDAEGVDDDRLLVHKEHSGVQRRGGGGDLAVVAVHDHPPTGGALLTGEQLGQRRLAGAIRTADGEHLTRVAAERDVGDGDHARVDLSDPVQSEGDRPRRW</sequence>
<reference evidence="2" key="1">
    <citation type="submission" date="2014-05" db="EMBL/GenBank/DDBJ databases">
        <authorList>
            <person name="Horn Fabian"/>
        </authorList>
    </citation>
    <scope>NUCLEOTIDE SEQUENCE</scope>
</reference>
<dbReference type="AlphaFoldDB" id="A0A061A931"/>